<evidence type="ECO:0000313" key="2">
    <source>
        <dbReference type="EMBL" id="OIT19075.1"/>
    </source>
</evidence>
<keyword evidence="3" id="KW-1185">Reference proteome</keyword>
<feature type="region of interest" description="Disordered" evidence="1">
    <location>
        <begin position="72"/>
        <end position="130"/>
    </location>
</feature>
<dbReference type="PANTHER" id="PTHR33710:SF82">
    <property type="match status" value="1"/>
</dbReference>
<feature type="compositionally biased region" description="Basic and acidic residues" evidence="1">
    <location>
        <begin position="88"/>
        <end position="110"/>
    </location>
</feature>
<dbReference type="Gene3D" id="3.60.10.10">
    <property type="entry name" value="Endonuclease/exonuclease/phosphatase"/>
    <property type="match status" value="1"/>
</dbReference>
<dbReference type="Proteomes" id="UP000187609">
    <property type="component" value="Unassembled WGS sequence"/>
</dbReference>
<organism evidence="2 3">
    <name type="scientific">Nicotiana attenuata</name>
    <name type="common">Coyote tobacco</name>
    <dbReference type="NCBI Taxonomy" id="49451"/>
    <lineage>
        <taxon>Eukaryota</taxon>
        <taxon>Viridiplantae</taxon>
        <taxon>Streptophyta</taxon>
        <taxon>Embryophyta</taxon>
        <taxon>Tracheophyta</taxon>
        <taxon>Spermatophyta</taxon>
        <taxon>Magnoliopsida</taxon>
        <taxon>eudicotyledons</taxon>
        <taxon>Gunneridae</taxon>
        <taxon>Pentapetalae</taxon>
        <taxon>asterids</taxon>
        <taxon>lamiids</taxon>
        <taxon>Solanales</taxon>
        <taxon>Solanaceae</taxon>
        <taxon>Nicotianoideae</taxon>
        <taxon>Nicotianeae</taxon>
        <taxon>Nicotiana</taxon>
    </lineage>
</organism>
<feature type="non-terminal residue" evidence="2">
    <location>
        <position position="478"/>
    </location>
</feature>
<evidence type="ECO:0000256" key="1">
    <source>
        <dbReference type="SAM" id="MobiDB-lite"/>
    </source>
</evidence>
<dbReference type="AlphaFoldDB" id="A0A1J6K875"/>
<accession>A0A1J6K875</accession>
<sequence length="478" mass="55595">MVDLNKISYARVLVKVDITKPMLENIEIVTPSGTMQQEILYEWKPKFCSECIHFGHDNFECWRNKKQNNEEAEFKAPKRGNRIGKKKTLQEWKPKEQQEQDGKIDGKGEETQQVEAGKGKQKAVAEDTPTQVTQVIPRNEECRSQHSYSLAAIQQSHHDEGITTNRNKVQERASLWHDLQILGSHIQIPWLISGDFNNVLTTKDRLGQLMTTNEVHDFKQCIDNMQLTPLKTKGCFFTWCNKQNANDRVYSKIDWAFGNFSWTQTYGHLEADFLKPGVSDQSPIVVQLWKRRTICSKPFKLYMVTIDHKDFTPMVNRVWQQQEEQDKVELIWLKLKRLKDEAKGLNKAMASYEQRPTQIRQSLECVQAALVTDPFNQLFIEQEKQNMSDLEKWSTIEEIILRQKSRATWIDYGDSNSKYFYAQLKIRANKNNITSVYNDLGIKITDPKVVEKEFTEFFTQLMGNANGLMPCPNTSIIK</sequence>
<evidence type="ECO:0008006" key="4">
    <source>
        <dbReference type="Google" id="ProtNLM"/>
    </source>
</evidence>
<dbReference type="InterPro" id="IPR036691">
    <property type="entry name" value="Endo/exonu/phosph_ase_sf"/>
</dbReference>
<dbReference type="Gramene" id="OIT19075">
    <property type="protein sequence ID" value="OIT19075"/>
    <property type="gene ID" value="A4A49_65809"/>
</dbReference>
<dbReference type="SUPFAM" id="SSF56219">
    <property type="entry name" value="DNase I-like"/>
    <property type="match status" value="1"/>
</dbReference>
<name>A0A1J6K875_NICAT</name>
<feature type="compositionally biased region" description="Basic residues" evidence="1">
    <location>
        <begin position="77"/>
        <end position="87"/>
    </location>
</feature>
<proteinExistence type="predicted"/>
<reference evidence="2" key="1">
    <citation type="submission" date="2016-11" db="EMBL/GenBank/DDBJ databases">
        <title>The genome of Nicotiana attenuata.</title>
        <authorList>
            <person name="Xu S."/>
            <person name="Brockmoeller T."/>
            <person name="Gaquerel E."/>
            <person name="Navarro A."/>
            <person name="Kuhl H."/>
            <person name="Gase K."/>
            <person name="Ling Z."/>
            <person name="Zhou W."/>
            <person name="Kreitzer C."/>
            <person name="Stanke M."/>
            <person name="Tang H."/>
            <person name="Lyons E."/>
            <person name="Pandey P."/>
            <person name="Pandey S.P."/>
            <person name="Timmermann B."/>
            <person name="Baldwin I.T."/>
        </authorList>
    </citation>
    <scope>NUCLEOTIDE SEQUENCE [LARGE SCALE GENOMIC DNA]</scope>
    <source>
        <strain evidence="2">UT</strain>
    </source>
</reference>
<evidence type="ECO:0000313" key="3">
    <source>
        <dbReference type="Proteomes" id="UP000187609"/>
    </source>
</evidence>
<protein>
    <recommendedName>
        <fullName evidence="4">DUF4283 domain-containing protein</fullName>
    </recommendedName>
</protein>
<comment type="caution">
    <text evidence="2">The sequence shown here is derived from an EMBL/GenBank/DDBJ whole genome shotgun (WGS) entry which is preliminary data.</text>
</comment>
<dbReference type="EMBL" id="MJEQ01010891">
    <property type="protein sequence ID" value="OIT19075.1"/>
    <property type="molecule type" value="Genomic_DNA"/>
</dbReference>
<gene>
    <name evidence="2" type="ORF">A4A49_65809</name>
</gene>
<dbReference type="PANTHER" id="PTHR33710">
    <property type="entry name" value="BNAC02G09200D PROTEIN"/>
    <property type="match status" value="1"/>
</dbReference>
<dbReference type="OMA" id="IHIEVAF"/>
<dbReference type="STRING" id="49451.A0A1J6K875"/>